<comment type="caution">
    <text evidence="5">The sequence shown here is derived from an EMBL/GenBank/DDBJ whole genome shotgun (WGS) entry which is preliminary data.</text>
</comment>
<dbReference type="PRINTS" id="PR00080">
    <property type="entry name" value="SDRFAMILY"/>
</dbReference>
<evidence type="ECO:0000313" key="5">
    <source>
        <dbReference type="EMBL" id="CAF9930994.1"/>
    </source>
</evidence>
<organism evidence="5 6">
    <name type="scientific">Gomphillus americanus</name>
    <dbReference type="NCBI Taxonomy" id="1940652"/>
    <lineage>
        <taxon>Eukaryota</taxon>
        <taxon>Fungi</taxon>
        <taxon>Dikarya</taxon>
        <taxon>Ascomycota</taxon>
        <taxon>Pezizomycotina</taxon>
        <taxon>Lecanoromycetes</taxon>
        <taxon>OSLEUM clade</taxon>
        <taxon>Ostropomycetidae</taxon>
        <taxon>Ostropales</taxon>
        <taxon>Graphidaceae</taxon>
        <taxon>Gomphilloideae</taxon>
        <taxon>Gomphillus</taxon>
    </lineage>
</organism>
<reference evidence="5" key="1">
    <citation type="submission" date="2021-03" db="EMBL/GenBank/DDBJ databases">
        <authorList>
            <person name="Tagirdzhanova G."/>
        </authorList>
    </citation>
    <scope>NUCLEOTIDE SEQUENCE</scope>
</reference>
<accession>A0A8H3FUK2</accession>
<evidence type="ECO:0000313" key="6">
    <source>
        <dbReference type="Proteomes" id="UP000664169"/>
    </source>
</evidence>
<evidence type="ECO:0000256" key="3">
    <source>
        <dbReference type="ARBA" id="ARBA00023002"/>
    </source>
</evidence>
<dbReference type="InterPro" id="IPR036291">
    <property type="entry name" value="NAD(P)-bd_dom_sf"/>
</dbReference>
<dbReference type="PANTHER" id="PTHR24320:SF282">
    <property type="entry name" value="WW DOMAIN-CONTAINING OXIDOREDUCTASE"/>
    <property type="match status" value="1"/>
</dbReference>
<comment type="similarity">
    <text evidence="1 4">Belongs to the short-chain dehydrogenases/reductases (SDR) family.</text>
</comment>
<dbReference type="PANTHER" id="PTHR24320">
    <property type="entry name" value="RETINOL DEHYDROGENASE"/>
    <property type="match status" value="1"/>
</dbReference>
<evidence type="ECO:0000256" key="2">
    <source>
        <dbReference type="ARBA" id="ARBA00022857"/>
    </source>
</evidence>
<sequence length="306" mass="33738">MVFFGTRFSTKDIPDLSGKIYFVTGGNVGLGKEMILQLAKHNPAHIYLGARSQIKAEEAIAELKETVPKAQITWIPVDLANLQSITEAAKIFQKHSSRLDVLVNNAGVMALPNDKTSDGFEIQFGTNHIGSFLLTKLLLPTLQSTAATTGDARIINLASEAHNFRRMQGLELDHDKMQELGVWDAYGNSKFANILFAREHAKRYPDITSVSIHPGIIVGTGLYASAKDRSFFQKGAFWFGSFFLPDVPTGALNQIWASTVSKDKIENGAYYVPVAKVSQGNSTVSNTSRDAELWDWTEHELKSKGF</sequence>
<name>A0A8H3FUK2_9LECA</name>
<dbReference type="AlphaFoldDB" id="A0A8H3FUK2"/>
<dbReference type="InterPro" id="IPR002347">
    <property type="entry name" value="SDR_fam"/>
</dbReference>
<dbReference type="GO" id="GO:0016491">
    <property type="term" value="F:oxidoreductase activity"/>
    <property type="evidence" value="ECO:0007669"/>
    <property type="project" value="UniProtKB-KW"/>
</dbReference>
<dbReference type="Proteomes" id="UP000664169">
    <property type="component" value="Unassembled WGS sequence"/>
</dbReference>
<dbReference type="EMBL" id="CAJPDQ010000037">
    <property type="protein sequence ID" value="CAF9930994.1"/>
    <property type="molecule type" value="Genomic_DNA"/>
</dbReference>
<keyword evidence="6" id="KW-1185">Reference proteome</keyword>
<keyword evidence="2" id="KW-0521">NADP</keyword>
<evidence type="ECO:0000256" key="1">
    <source>
        <dbReference type="ARBA" id="ARBA00006484"/>
    </source>
</evidence>
<gene>
    <name evidence="5" type="ORF">GOMPHAMPRED_005788</name>
</gene>
<dbReference type="OrthoDB" id="191139at2759"/>
<proteinExistence type="inferred from homology"/>
<dbReference type="Gene3D" id="3.40.50.720">
    <property type="entry name" value="NAD(P)-binding Rossmann-like Domain"/>
    <property type="match status" value="1"/>
</dbReference>
<evidence type="ECO:0000256" key="4">
    <source>
        <dbReference type="RuleBase" id="RU000363"/>
    </source>
</evidence>
<dbReference type="Pfam" id="PF00106">
    <property type="entry name" value="adh_short"/>
    <property type="match status" value="1"/>
</dbReference>
<protein>
    <submittedName>
        <fullName evidence="5">Uncharacterized protein</fullName>
    </submittedName>
</protein>
<keyword evidence="3" id="KW-0560">Oxidoreductase</keyword>
<dbReference type="PRINTS" id="PR00081">
    <property type="entry name" value="GDHRDH"/>
</dbReference>
<dbReference type="SUPFAM" id="SSF51735">
    <property type="entry name" value="NAD(P)-binding Rossmann-fold domains"/>
    <property type="match status" value="1"/>
</dbReference>